<evidence type="ECO:0000259" key="3">
    <source>
        <dbReference type="PROSITE" id="PS51094"/>
    </source>
</evidence>
<dbReference type="InterPro" id="IPR013196">
    <property type="entry name" value="HTH_11"/>
</dbReference>
<dbReference type="InterPro" id="IPR002178">
    <property type="entry name" value="PTS_EIIA_type-2_dom"/>
</dbReference>
<dbReference type="InterPro" id="IPR050661">
    <property type="entry name" value="BglG_antiterminators"/>
</dbReference>
<organism evidence="5 7">
    <name type="scientific">Catenibacterium mitsuokai</name>
    <dbReference type="NCBI Taxonomy" id="100886"/>
    <lineage>
        <taxon>Bacteria</taxon>
        <taxon>Bacillati</taxon>
        <taxon>Bacillota</taxon>
        <taxon>Erysipelotrichia</taxon>
        <taxon>Erysipelotrichales</taxon>
        <taxon>Coprobacillaceae</taxon>
        <taxon>Catenibacterium</taxon>
    </lineage>
</organism>
<dbReference type="Proteomes" id="UP001196408">
    <property type="component" value="Unassembled WGS sequence"/>
</dbReference>
<reference evidence="5 8" key="1">
    <citation type="submission" date="2021-06" db="EMBL/GenBank/DDBJ databases">
        <title>Collection of gut derived symbiotic bacterial strains cultured from healthy donors.</title>
        <authorList>
            <person name="Lin H."/>
            <person name="Littmann E."/>
            <person name="Pamer E.G."/>
        </authorList>
    </citation>
    <scope>NUCLEOTIDE SEQUENCE</scope>
    <source>
        <strain evidence="6 8">MSK.21.70</strain>
        <strain evidence="5">MSK.21.82</strain>
    </source>
</reference>
<dbReference type="PROSITE" id="PS51372">
    <property type="entry name" value="PRD_2"/>
    <property type="match status" value="1"/>
</dbReference>
<evidence type="ECO:0000313" key="8">
    <source>
        <dbReference type="Proteomes" id="UP001197492"/>
    </source>
</evidence>
<dbReference type="PANTHER" id="PTHR30185">
    <property type="entry name" value="CRYPTIC BETA-GLUCOSIDE BGL OPERON ANTITERMINATOR"/>
    <property type="match status" value="1"/>
</dbReference>
<sequence>MNNRQQRIIDILHDYDEWVTGKELASMLSVSDRTIRSDIEHINKEYECTLIEANRRKGYHLDEMLTSVKGITTKSVIPQTSQERVSWIIKELLFKQEINLIELQDRIYVSGYTIDNDLRNIRRILNEYPSLKVVRVKNHIRLEGDENEKRSVYKHLLESEIKGNFTNISALSHLWKDFNLIDVVDIFKNVCVNNHYKFKNVSLPMLMMHAGIAIERIRNKNYLYETQSDCTGIDLEYHVSKDFFEELSQKFGIPYVEEEVVKFAFLLEGRGSHVDLKTESQQLVEEVLVDIRDCFDIDLRDDEELYNSLVIHMQSLLDRIKVDKPNTTAYLKEIKRQYPLVFEMAIHASDVISKATGKPLVEDEISYLALHFGTAYERHINTQKYRVVMIIPHNQMLAKACMDKIETRFRERMEIIKVFPFFENNMIASLHPDLILTVVPLQHELSIKTVSISLFVNYEDESQIFQALNQLDREKYHDQFCHIVKKLIGQETFFIKKDIASKEDAINYLCDNLIQLDYATKEYKEDVFKREEMAGTAFVQGFAVPHAITVQPLRSTISVMVLKNPVKWGKYEIRLILLLSISEQDNQMLHTFFDWLSNVLIDYNQLMQFIEAGNYQEFMKLMTA</sequence>
<dbReference type="Proteomes" id="UP001197492">
    <property type="component" value="Unassembled WGS sequence"/>
</dbReference>
<proteinExistence type="predicted"/>
<gene>
    <name evidence="5" type="ORF">KSV97_03065</name>
    <name evidence="6" type="ORF">KSW06_03245</name>
</gene>
<feature type="domain" description="PTS EIIA type-2" evidence="3">
    <location>
        <begin position="486"/>
        <end position="624"/>
    </location>
</feature>
<evidence type="ECO:0000256" key="1">
    <source>
        <dbReference type="ARBA" id="ARBA00023015"/>
    </source>
</evidence>
<name>A0AAW4MUC1_9FIRM</name>
<evidence type="ECO:0000313" key="7">
    <source>
        <dbReference type="Proteomes" id="UP001196408"/>
    </source>
</evidence>
<evidence type="ECO:0000259" key="4">
    <source>
        <dbReference type="PROSITE" id="PS51372"/>
    </source>
</evidence>
<accession>A0AAW4MUC1</accession>
<dbReference type="PROSITE" id="PS51094">
    <property type="entry name" value="PTS_EIIA_TYPE_2"/>
    <property type="match status" value="1"/>
</dbReference>
<dbReference type="EMBL" id="JAHOEL010000013">
    <property type="protein sequence ID" value="MBV3392281.1"/>
    <property type="molecule type" value="Genomic_DNA"/>
</dbReference>
<dbReference type="InterPro" id="IPR007737">
    <property type="entry name" value="Mga_HTH"/>
</dbReference>
<dbReference type="Pfam" id="PF08279">
    <property type="entry name" value="HTH_11"/>
    <property type="match status" value="1"/>
</dbReference>
<dbReference type="GO" id="GO:0006355">
    <property type="term" value="P:regulation of DNA-templated transcription"/>
    <property type="evidence" value="ECO:0007669"/>
    <property type="project" value="InterPro"/>
</dbReference>
<dbReference type="CDD" id="cd00211">
    <property type="entry name" value="PTS_IIA_fru"/>
    <property type="match status" value="1"/>
</dbReference>
<dbReference type="PANTHER" id="PTHR30185:SF13">
    <property type="entry name" value="LICABCH OPERON REGULATOR-RELATED"/>
    <property type="match status" value="1"/>
</dbReference>
<comment type="caution">
    <text evidence="5">The sequence shown here is derived from an EMBL/GenBank/DDBJ whole genome shotgun (WGS) entry which is preliminary data.</text>
</comment>
<protein>
    <submittedName>
        <fullName evidence="5">BglG family transcription antiterminator</fullName>
    </submittedName>
</protein>
<dbReference type="Pfam" id="PF00359">
    <property type="entry name" value="PTS_EIIA_2"/>
    <property type="match status" value="1"/>
</dbReference>
<keyword evidence="8" id="KW-1185">Reference proteome</keyword>
<evidence type="ECO:0000313" key="5">
    <source>
        <dbReference type="EMBL" id="MBV3382223.1"/>
    </source>
</evidence>
<dbReference type="Pfam" id="PF00874">
    <property type="entry name" value="PRD"/>
    <property type="match status" value="2"/>
</dbReference>
<keyword evidence="2" id="KW-0804">Transcription</keyword>
<dbReference type="EMBL" id="JAHOEF010000012">
    <property type="protein sequence ID" value="MBV3382223.1"/>
    <property type="molecule type" value="Genomic_DNA"/>
</dbReference>
<dbReference type="InterPro" id="IPR011608">
    <property type="entry name" value="PRD"/>
</dbReference>
<dbReference type="AlphaFoldDB" id="A0AAW4MUC1"/>
<dbReference type="RefSeq" id="WP_217747216.1">
    <property type="nucleotide sequence ID" value="NZ_JAHOEB010000013.1"/>
</dbReference>
<keyword evidence="1" id="KW-0805">Transcription regulation</keyword>
<dbReference type="Pfam" id="PF05043">
    <property type="entry name" value="Mga"/>
    <property type="match status" value="1"/>
</dbReference>
<evidence type="ECO:0000256" key="2">
    <source>
        <dbReference type="ARBA" id="ARBA00023163"/>
    </source>
</evidence>
<evidence type="ECO:0000313" key="6">
    <source>
        <dbReference type="EMBL" id="MBV3392281.1"/>
    </source>
</evidence>
<feature type="domain" description="PRD" evidence="4">
    <location>
        <begin position="275"/>
        <end position="382"/>
    </location>
</feature>